<evidence type="ECO:0000313" key="1">
    <source>
        <dbReference type="EMBL" id="KAH0895884.1"/>
    </source>
</evidence>
<name>A0ABQ8ATK4_BRANA</name>
<comment type="caution">
    <text evidence="1">The sequence shown here is derived from an EMBL/GenBank/DDBJ whole genome shotgun (WGS) entry which is preliminary data.</text>
</comment>
<sequence length="275" mass="30371">MIQSFNASYLSGGTQPIKSIIANSCHILRFESRWLFFHCGGWTSQIFEARNLKCGGELMGVDILLLDAQEFLMSHPQHPPLSGSPLLIRFNDSTNLDEITEPVAAIPQERFRFNDHNIVAEVTAVKSILSDPPQGKDHSMATVKIDSMIDSQAASFHSHLEGLRGDLRVVVATSINPKIIGGTLSRILCFGYLYKLLSDDTGNTSTTKLLRGYAKIEPMTIAELNDFIITAQPQEIEFLCTGKVTGFNNAVSSYNTNIVGFLRYHVEMSIADETA</sequence>
<reference evidence="1 2" key="1">
    <citation type="submission" date="2021-05" db="EMBL/GenBank/DDBJ databases">
        <title>Genome Assembly of Synthetic Allotetraploid Brassica napus Reveals Homoeologous Exchanges between Subgenomes.</title>
        <authorList>
            <person name="Davis J.T."/>
        </authorList>
    </citation>
    <scope>NUCLEOTIDE SEQUENCE [LARGE SCALE GENOMIC DNA]</scope>
    <source>
        <strain evidence="2">cv. Da-Ae</strain>
        <tissue evidence="1">Seedling</tissue>
    </source>
</reference>
<dbReference type="EMBL" id="JAGKQM010000012">
    <property type="protein sequence ID" value="KAH0895884.1"/>
    <property type="molecule type" value="Genomic_DNA"/>
</dbReference>
<gene>
    <name evidence="1" type="ORF">HID58_045452</name>
</gene>
<organism evidence="1 2">
    <name type="scientific">Brassica napus</name>
    <name type="common">Rape</name>
    <dbReference type="NCBI Taxonomy" id="3708"/>
    <lineage>
        <taxon>Eukaryota</taxon>
        <taxon>Viridiplantae</taxon>
        <taxon>Streptophyta</taxon>
        <taxon>Embryophyta</taxon>
        <taxon>Tracheophyta</taxon>
        <taxon>Spermatophyta</taxon>
        <taxon>Magnoliopsida</taxon>
        <taxon>eudicotyledons</taxon>
        <taxon>Gunneridae</taxon>
        <taxon>Pentapetalae</taxon>
        <taxon>rosids</taxon>
        <taxon>malvids</taxon>
        <taxon>Brassicales</taxon>
        <taxon>Brassicaceae</taxon>
        <taxon>Brassiceae</taxon>
        <taxon>Brassica</taxon>
    </lineage>
</organism>
<accession>A0ABQ8ATK4</accession>
<evidence type="ECO:0000313" key="2">
    <source>
        <dbReference type="Proteomes" id="UP000824890"/>
    </source>
</evidence>
<proteinExistence type="predicted"/>
<dbReference type="Proteomes" id="UP000824890">
    <property type="component" value="Unassembled WGS sequence"/>
</dbReference>
<protein>
    <submittedName>
        <fullName evidence="1">Uncharacterized protein</fullName>
    </submittedName>
</protein>
<keyword evidence="2" id="KW-1185">Reference proteome</keyword>